<dbReference type="Proteomes" id="UP000050424">
    <property type="component" value="Unassembled WGS sequence"/>
</dbReference>
<keyword evidence="6" id="KW-0288">FMN</keyword>
<dbReference type="PIRSF" id="PIRSF000190">
    <property type="entry name" value="Pyd_amn-ph_oxd"/>
    <property type="match status" value="1"/>
</dbReference>
<gene>
    <name evidence="10" type="ORF">AK830_g2105</name>
</gene>
<evidence type="ECO:0000259" key="8">
    <source>
        <dbReference type="Pfam" id="PF01243"/>
    </source>
</evidence>
<dbReference type="GO" id="GO:0008615">
    <property type="term" value="P:pyridoxine biosynthetic process"/>
    <property type="evidence" value="ECO:0007669"/>
    <property type="project" value="InterPro"/>
</dbReference>
<feature type="domain" description="Pyridoxamine 5'-phosphate oxidase N-terminal" evidence="8">
    <location>
        <begin position="42"/>
        <end position="159"/>
    </location>
</feature>
<evidence type="ECO:0000256" key="6">
    <source>
        <dbReference type="ARBA" id="ARBA00022643"/>
    </source>
</evidence>
<evidence type="ECO:0000256" key="7">
    <source>
        <dbReference type="ARBA" id="ARBA00023002"/>
    </source>
</evidence>
<feature type="domain" description="Pyridoxine 5'-phosphate oxidase dimerisation C-terminal" evidence="9">
    <location>
        <begin position="181"/>
        <end position="223"/>
    </location>
</feature>
<dbReference type="STRING" id="78410.A0A0P7BG99"/>
<comment type="caution">
    <text evidence="10">The sequence shown here is derived from an EMBL/GenBank/DDBJ whole genome shotgun (WGS) entry which is preliminary data.</text>
</comment>
<dbReference type="OrthoDB" id="303614at2759"/>
<evidence type="ECO:0000256" key="2">
    <source>
        <dbReference type="ARBA" id="ARBA00004738"/>
    </source>
</evidence>
<comment type="cofactor">
    <cofactor evidence="1">
        <name>FMN</name>
        <dbReference type="ChEBI" id="CHEBI:58210"/>
    </cofactor>
</comment>
<dbReference type="PROSITE" id="PS01064">
    <property type="entry name" value="PYRIDOX_OXIDASE"/>
    <property type="match status" value="1"/>
</dbReference>
<dbReference type="AlphaFoldDB" id="A0A0P7BG99"/>
<dbReference type="EMBL" id="LKCW01000019">
    <property type="protein sequence ID" value="KPM44413.1"/>
    <property type="molecule type" value="Genomic_DNA"/>
</dbReference>
<dbReference type="GO" id="GO:0004733">
    <property type="term" value="F:pyridoxamine phosphate oxidase activity"/>
    <property type="evidence" value="ECO:0007669"/>
    <property type="project" value="UniProtKB-EC"/>
</dbReference>
<dbReference type="GO" id="GO:0010181">
    <property type="term" value="F:FMN binding"/>
    <property type="evidence" value="ECO:0007669"/>
    <property type="project" value="InterPro"/>
</dbReference>
<keyword evidence="5" id="KW-0285">Flavoprotein</keyword>
<dbReference type="InterPro" id="IPR019740">
    <property type="entry name" value="Pyridox_Oxase_CS"/>
</dbReference>
<comment type="pathway">
    <text evidence="2">Cofactor metabolism; pyridoxal 5'-phosphate salvage; pyridoxal 5'-phosphate from pyridoxamine 5'-phosphate: step 1/1.</text>
</comment>
<dbReference type="Gene3D" id="2.30.110.10">
    <property type="entry name" value="Electron Transport, Fmn-binding Protein, Chain A"/>
    <property type="match status" value="1"/>
</dbReference>
<dbReference type="EC" id="1.4.3.5" evidence="4"/>
<dbReference type="PANTHER" id="PTHR10851">
    <property type="entry name" value="PYRIDOXINE-5-PHOSPHATE OXIDASE"/>
    <property type="match status" value="1"/>
</dbReference>
<organism evidence="10 11">
    <name type="scientific">Neonectria ditissima</name>
    <dbReference type="NCBI Taxonomy" id="78410"/>
    <lineage>
        <taxon>Eukaryota</taxon>
        <taxon>Fungi</taxon>
        <taxon>Dikarya</taxon>
        <taxon>Ascomycota</taxon>
        <taxon>Pezizomycotina</taxon>
        <taxon>Sordariomycetes</taxon>
        <taxon>Hypocreomycetidae</taxon>
        <taxon>Hypocreales</taxon>
        <taxon>Nectriaceae</taxon>
        <taxon>Neonectria</taxon>
    </lineage>
</organism>
<evidence type="ECO:0000313" key="10">
    <source>
        <dbReference type="EMBL" id="KPM44413.1"/>
    </source>
</evidence>
<evidence type="ECO:0000313" key="11">
    <source>
        <dbReference type="Proteomes" id="UP000050424"/>
    </source>
</evidence>
<dbReference type="PANTHER" id="PTHR10851:SF0">
    <property type="entry name" value="PYRIDOXINE-5'-PHOSPHATE OXIDASE"/>
    <property type="match status" value="1"/>
</dbReference>
<dbReference type="SUPFAM" id="SSF50475">
    <property type="entry name" value="FMN-binding split barrel"/>
    <property type="match status" value="1"/>
</dbReference>
<reference evidence="10 11" key="1">
    <citation type="submission" date="2015-09" db="EMBL/GenBank/DDBJ databases">
        <title>Draft genome of a European isolate of the apple canker pathogen Neonectria ditissima.</title>
        <authorList>
            <person name="Gomez-Cortecero A."/>
            <person name="Harrison R.J."/>
            <person name="Armitage A.D."/>
        </authorList>
    </citation>
    <scope>NUCLEOTIDE SEQUENCE [LARGE SCALE GENOMIC DNA]</scope>
    <source>
        <strain evidence="10 11">R09/05</strain>
    </source>
</reference>
<protein>
    <recommendedName>
        <fullName evidence="4">pyridoxal 5'-phosphate synthase</fullName>
        <ecNumber evidence="4">1.4.3.5</ecNumber>
    </recommendedName>
</protein>
<sequence>MTSADDSLRAKLRHLPVLKGSAQDANLDELPETPHEAFEVWLDKAIADGVAEPHAMTLSTVDENGWPDARVLILKNVDDRGWHFAIKADSPKGQQIAANQHVALTFYWPQQARQVRLRGLAVRLPEEECIQDFTARPLGSKVSAVASKQSQVMESPDELSQSLAQTQLKLEQSPDHIILGWKVYAVAPDTVEFWQGKADRLHERLQYVRRVNQVGWAKQHLWP</sequence>
<evidence type="ECO:0000256" key="4">
    <source>
        <dbReference type="ARBA" id="ARBA00012801"/>
    </source>
</evidence>
<dbReference type="InterPro" id="IPR012349">
    <property type="entry name" value="Split_barrel_FMN-bd"/>
</dbReference>
<dbReference type="InterPro" id="IPR011576">
    <property type="entry name" value="Pyridox_Oxase_N"/>
</dbReference>
<keyword evidence="11" id="KW-1185">Reference proteome</keyword>
<dbReference type="UniPathway" id="UPA01068">
    <property type="reaction ID" value="UER00304"/>
</dbReference>
<proteinExistence type="predicted"/>
<comment type="pathway">
    <text evidence="3">Cofactor metabolism; pyridoxal 5'-phosphate salvage; pyridoxal 5'-phosphate from pyridoxine 5'-phosphate: step 1/1.</text>
</comment>
<name>A0A0P7BG99_9HYPO</name>
<evidence type="ECO:0000259" key="9">
    <source>
        <dbReference type="Pfam" id="PF10590"/>
    </source>
</evidence>
<accession>A0A0P7BG99</accession>
<dbReference type="Pfam" id="PF01243">
    <property type="entry name" value="PNPOx_N"/>
    <property type="match status" value="1"/>
</dbReference>
<evidence type="ECO:0000256" key="3">
    <source>
        <dbReference type="ARBA" id="ARBA00005037"/>
    </source>
</evidence>
<keyword evidence="7" id="KW-0560">Oxidoreductase</keyword>
<evidence type="ECO:0000256" key="5">
    <source>
        <dbReference type="ARBA" id="ARBA00022630"/>
    </source>
</evidence>
<dbReference type="NCBIfam" id="NF004231">
    <property type="entry name" value="PRK05679.1"/>
    <property type="match status" value="1"/>
</dbReference>
<evidence type="ECO:0000256" key="1">
    <source>
        <dbReference type="ARBA" id="ARBA00001917"/>
    </source>
</evidence>
<dbReference type="InterPro" id="IPR019576">
    <property type="entry name" value="Pyridoxamine_oxidase_dimer_C"/>
</dbReference>
<dbReference type="Pfam" id="PF10590">
    <property type="entry name" value="PNP_phzG_C"/>
    <property type="match status" value="1"/>
</dbReference>
<dbReference type="InterPro" id="IPR000659">
    <property type="entry name" value="Pyridox_Oxase"/>
</dbReference>